<evidence type="ECO:0000256" key="1">
    <source>
        <dbReference type="SAM" id="MobiDB-lite"/>
    </source>
</evidence>
<proteinExistence type="predicted"/>
<dbReference type="InterPro" id="IPR041413">
    <property type="entry name" value="MLTR_LBD"/>
</dbReference>
<dbReference type="CDD" id="cd00093">
    <property type="entry name" value="HTH_XRE"/>
    <property type="match status" value="1"/>
</dbReference>
<dbReference type="EMBL" id="JAXAVW010000006">
    <property type="protein sequence ID" value="MDX8030308.1"/>
    <property type="molecule type" value="Genomic_DNA"/>
</dbReference>
<name>A0ABU4SX38_9PSEU</name>
<reference evidence="3 4" key="1">
    <citation type="submission" date="2023-11" db="EMBL/GenBank/DDBJ databases">
        <title>Lentzea sokolovensis, sp. nov., Lentzea kristufkii, sp. nov., and Lentzea miocenensis, sp. nov., rare actinobacteria from Sokolov Coal Basin, Miocene lacustrine sediment, Czech Republic.</title>
        <authorList>
            <person name="Lara A."/>
            <person name="Kotroba L."/>
            <person name="Nouioui I."/>
            <person name="Neumann-Schaal M."/>
            <person name="Mast Y."/>
            <person name="Chronakova A."/>
        </authorList>
    </citation>
    <scope>NUCLEOTIDE SEQUENCE [LARGE SCALE GENOMIC DNA]</scope>
    <source>
        <strain evidence="3 4">BCCO 10_0856</strain>
    </source>
</reference>
<keyword evidence="4" id="KW-1185">Reference proteome</keyword>
<dbReference type="PANTHER" id="PTHR35010:SF2">
    <property type="entry name" value="BLL4672 PROTEIN"/>
    <property type="match status" value="1"/>
</dbReference>
<evidence type="ECO:0000313" key="4">
    <source>
        <dbReference type="Proteomes" id="UP001285521"/>
    </source>
</evidence>
<dbReference type="InterPro" id="IPR010982">
    <property type="entry name" value="Lambda_DNA-bd_dom_sf"/>
</dbReference>
<dbReference type="Pfam" id="PF17765">
    <property type="entry name" value="MLTR_LBD"/>
    <property type="match status" value="1"/>
</dbReference>
<dbReference type="Pfam" id="PF13560">
    <property type="entry name" value="HTH_31"/>
    <property type="match status" value="1"/>
</dbReference>
<dbReference type="Gene3D" id="3.30.450.180">
    <property type="match status" value="1"/>
</dbReference>
<dbReference type="SMART" id="SM00530">
    <property type="entry name" value="HTH_XRE"/>
    <property type="match status" value="1"/>
</dbReference>
<evidence type="ECO:0000259" key="2">
    <source>
        <dbReference type="PROSITE" id="PS50943"/>
    </source>
</evidence>
<dbReference type="Proteomes" id="UP001285521">
    <property type="component" value="Unassembled WGS sequence"/>
</dbReference>
<dbReference type="SUPFAM" id="SSF47413">
    <property type="entry name" value="lambda repressor-like DNA-binding domains"/>
    <property type="match status" value="1"/>
</dbReference>
<reference evidence="3 4" key="2">
    <citation type="submission" date="2023-11" db="EMBL/GenBank/DDBJ databases">
        <authorList>
            <person name="Lara A.C."/>
            <person name="Chronakova A."/>
        </authorList>
    </citation>
    <scope>NUCLEOTIDE SEQUENCE [LARGE SCALE GENOMIC DNA]</scope>
    <source>
        <strain evidence="3 4">BCCO 10_0856</strain>
    </source>
</reference>
<dbReference type="PROSITE" id="PS50943">
    <property type="entry name" value="HTH_CROC1"/>
    <property type="match status" value="1"/>
</dbReference>
<evidence type="ECO:0000313" key="3">
    <source>
        <dbReference type="EMBL" id="MDX8030308.1"/>
    </source>
</evidence>
<accession>A0ABU4SX38</accession>
<feature type="domain" description="HTH cro/C1-type" evidence="2">
    <location>
        <begin position="36"/>
        <end position="78"/>
    </location>
</feature>
<comment type="caution">
    <text evidence="3">The sequence shown here is derived from an EMBL/GenBank/DDBJ whole genome shotgun (WGS) entry which is preliminary data.</text>
</comment>
<protein>
    <submittedName>
        <fullName evidence="3">Helix-turn-helix domain-containing protein</fullName>
    </submittedName>
</protein>
<sequence>MADNALGRFVRARREATTPPDTAAQRRRTPGLRRGELADRAGISVEYLTRLERGTDRSPSGQVLASLADALALTTHERVHLYRLIKADSTCAPPGPPQLRPTVLMTLEALEPNAACVLSPAGDVLACTERFREISGLDDEPNLVRFAFSQDAKAHYPDWDQIANDRAAALRAAADLGDHAAAALAFELSITAGTAFTDRYNSAASLPPTTGTERWGPHLLVFETLHLAGEAEHRLMAYFSQH</sequence>
<dbReference type="Gene3D" id="1.10.260.40">
    <property type="entry name" value="lambda repressor-like DNA-binding domains"/>
    <property type="match status" value="1"/>
</dbReference>
<gene>
    <name evidence="3" type="ORF">SK803_08800</name>
</gene>
<dbReference type="PANTHER" id="PTHR35010">
    <property type="entry name" value="BLL4672 PROTEIN-RELATED"/>
    <property type="match status" value="1"/>
</dbReference>
<dbReference type="InterPro" id="IPR001387">
    <property type="entry name" value="Cro/C1-type_HTH"/>
</dbReference>
<dbReference type="RefSeq" id="WP_319965321.1">
    <property type="nucleotide sequence ID" value="NZ_JAXAVW010000006.1"/>
</dbReference>
<feature type="region of interest" description="Disordered" evidence="1">
    <location>
        <begin position="1"/>
        <end position="32"/>
    </location>
</feature>
<organism evidence="3 4">
    <name type="scientific">Lentzea miocenica</name>
    <dbReference type="NCBI Taxonomy" id="3095431"/>
    <lineage>
        <taxon>Bacteria</taxon>
        <taxon>Bacillati</taxon>
        <taxon>Actinomycetota</taxon>
        <taxon>Actinomycetes</taxon>
        <taxon>Pseudonocardiales</taxon>
        <taxon>Pseudonocardiaceae</taxon>
        <taxon>Lentzea</taxon>
    </lineage>
</organism>